<dbReference type="SUPFAM" id="SSF54695">
    <property type="entry name" value="POZ domain"/>
    <property type="match status" value="1"/>
</dbReference>
<protein>
    <recommendedName>
        <fullName evidence="3">BTB domain-containing protein</fullName>
    </recommendedName>
</protein>
<organism evidence="1 2">
    <name type="scientific">Ophiobolus disseminans</name>
    <dbReference type="NCBI Taxonomy" id="1469910"/>
    <lineage>
        <taxon>Eukaryota</taxon>
        <taxon>Fungi</taxon>
        <taxon>Dikarya</taxon>
        <taxon>Ascomycota</taxon>
        <taxon>Pezizomycotina</taxon>
        <taxon>Dothideomycetes</taxon>
        <taxon>Pleosporomycetidae</taxon>
        <taxon>Pleosporales</taxon>
        <taxon>Pleosporineae</taxon>
        <taxon>Phaeosphaeriaceae</taxon>
        <taxon>Ophiobolus</taxon>
    </lineage>
</organism>
<dbReference type="AlphaFoldDB" id="A0A6A6ZNZ7"/>
<evidence type="ECO:0000313" key="1">
    <source>
        <dbReference type="EMBL" id="KAF2822379.1"/>
    </source>
</evidence>
<dbReference type="Proteomes" id="UP000799424">
    <property type="component" value="Unassembled WGS sequence"/>
</dbReference>
<sequence>MFTFGTPAAASSHESTTGATVGTFFNPFVPYTERSDHHSGRHLDEYQSISAQSVYSNFSQEELRLADYRQGRGGERAATSTQSPTQGFVAPIFYAQKSLVRTDRAHLDLLRGAAIRVCVGPVECTCPGPNTDSCECNDSWYLPKSLMSHHSAFLRAACTRDFKERQTNRIELPNDDPAVFALYVEWLYYGCYTVAAPRLFSAEPEHQIGRDVKCWILGDKLLDKGFKNFAMSRVYRQYTALGSFARAITTDEVRHVLENTAPRSKLRQLYLQLVVQHFANPLRLRGTTENWDELLLDHADARLLFFQNFRIAPEQRNLVKAEQEYMDHEKPLLEALSKMELQDQATIPPPA</sequence>
<evidence type="ECO:0000313" key="2">
    <source>
        <dbReference type="Proteomes" id="UP000799424"/>
    </source>
</evidence>
<keyword evidence="2" id="KW-1185">Reference proteome</keyword>
<proteinExistence type="predicted"/>
<reference evidence="1" key="1">
    <citation type="journal article" date="2020" name="Stud. Mycol.">
        <title>101 Dothideomycetes genomes: a test case for predicting lifestyles and emergence of pathogens.</title>
        <authorList>
            <person name="Haridas S."/>
            <person name="Albert R."/>
            <person name="Binder M."/>
            <person name="Bloem J."/>
            <person name="Labutti K."/>
            <person name="Salamov A."/>
            <person name="Andreopoulos B."/>
            <person name="Baker S."/>
            <person name="Barry K."/>
            <person name="Bills G."/>
            <person name="Bluhm B."/>
            <person name="Cannon C."/>
            <person name="Castanera R."/>
            <person name="Culley D."/>
            <person name="Daum C."/>
            <person name="Ezra D."/>
            <person name="Gonzalez J."/>
            <person name="Henrissat B."/>
            <person name="Kuo A."/>
            <person name="Liang C."/>
            <person name="Lipzen A."/>
            <person name="Lutzoni F."/>
            <person name="Magnuson J."/>
            <person name="Mondo S."/>
            <person name="Nolan M."/>
            <person name="Ohm R."/>
            <person name="Pangilinan J."/>
            <person name="Park H.-J."/>
            <person name="Ramirez L."/>
            <person name="Alfaro M."/>
            <person name="Sun H."/>
            <person name="Tritt A."/>
            <person name="Yoshinaga Y."/>
            <person name="Zwiers L.-H."/>
            <person name="Turgeon B."/>
            <person name="Goodwin S."/>
            <person name="Spatafora J."/>
            <person name="Crous P."/>
            <person name="Grigoriev I."/>
        </authorList>
    </citation>
    <scope>NUCLEOTIDE SEQUENCE</scope>
    <source>
        <strain evidence="1">CBS 113818</strain>
    </source>
</reference>
<dbReference type="CDD" id="cd18186">
    <property type="entry name" value="BTB_POZ_ZBTB_KLHL-like"/>
    <property type="match status" value="1"/>
</dbReference>
<dbReference type="Gene3D" id="3.30.710.10">
    <property type="entry name" value="Potassium Channel Kv1.1, Chain A"/>
    <property type="match status" value="1"/>
</dbReference>
<dbReference type="PANTHER" id="PTHR47843">
    <property type="entry name" value="BTB DOMAIN-CONTAINING PROTEIN-RELATED"/>
    <property type="match status" value="1"/>
</dbReference>
<evidence type="ECO:0008006" key="3">
    <source>
        <dbReference type="Google" id="ProtNLM"/>
    </source>
</evidence>
<dbReference type="PANTHER" id="PTHR47843:SF5">
    <property type="entry name" value="BTB_POZ DOMAIN PROTEIN"/>
    <property type="match status" value="1"/>
</dbReference>
<accession>A0A6A6ZNZ7</accession>
<dbReference type="EMBL" id="MU006234">
    <property type="protein sequence ID" value="KAF2822379.1"/>
    <property type="molecule type" value="Genomic_DNA"/>
</dbReference>
<dbReference type="OrthoDB" id="194443at2759"/>
<dbReference type="InterPro" id="IPR011333">
    <property type="entry name" value="SKP1/BTB/POZ_sf"/>
</dbReference>
<name>A0A6A6ZNZ7_9PLEO</name>
<dbReference type="Gene3D" id="1.10.10.2360">
    <property type="match status" value="1"/>
</dbReference>
<gene>
    <name evidence="1" type="ORF">CC86DRAFT_372916</name>
</gene>